<evidence type="ECO:0000313" key="1">
    <source>
        <dbReference type="EMBL" id="GBG28629.1"/>
    </source>
</evidence>
<dbReference type="InParanoid" id="A0A2R5GE76"/>
<evidence type="ECO:0000313" key="2">
    <source>
        <dbReference type="Proteomes" id="UP000241890"/>
    </source>
</evidence>
<organism evidence="1 2">
    <name type="scientific">Hondaea fermentalgiana</name>
    <dbReference type="NCBI Taxonomy" id="2315210"/>
    <lineage>
        <taxon>Eukaryota</taxon>
        <taxon>Sar</taxon>
        <taxon>Stramenopiles</taxon>
        <taxon>Bigyra</taxon>
        <taxon>Labyrinthulomycetes</taxon>
        <taxon>Thraustochytrida</taxon>
        <taxon>Thraustochytriidae</taxon>
        <taxon>Hondaea</taxon>
    </lineage>
</organism>
<accession>A0A2R5GE76</accession>
<proteinExistence type="predicted"/>
<gene>
    <name evidence="1" type="ORF">FCC1311_048502</name>
</gene>
<sequence length="138" mass="16062">MEPASPEPQDKTALLDKLAQEMIDINADQKAFRKEHKEIFTTNTEFNRRRQSTRTQIAALMGAAGINFFEKDGQEFELRNNLVPKHNMEELNAILSEDSEDKDDLVAKYMARVSKEKCEVLTRRSKRKRKEDSDDEQE</sequence>
<name>A0A2R5GE76_9STRA</name>
<dbReference type="EMBL" id="BEYU01000045">
    <property type="protein sequence ID" value="GBG28629.1"/>
    <property type="molecule type" value="Genomic_DNA"/>
</dbReference>
<comment type="caution">
    <text evidence="1">The sequence shown here is derived from an EMBL/GenBank/DDBJ whole genome shotgun (WGS) entry which is preliminary data.</text>
</comment>
<dbReference type="Proteomes" id="UP000241890">
    <property type="component" value="Unassembled WGS sequence"/>
</dbReference>
<reference evidence="1 2" key="1">
    <citation type="submission" date="2017-12" db="EMBL/GenBank/DDBJ databases">
        <title>Sequencing, de novo assembly and annotation of complete genome of a new Thraustochytrid species, strain FCC1311.</title>
        <authorList>
            <person name="Sedici K."/>
            <person name="Godart F."/>
            <person name="Aiese Cigliano R."/>
            <person name="Sanseverino W."/>
            <person name="Barakat M."/>
            <person name="Ortet P."/>
            <person name="Marechal E."/>
            <person name="Cagnac O."/>
            <person name="Amato A."/>
        </authorList>
    </citation>
    <scope>NUCLEOTIDE SEQUENCE [LARGE SCALE GENOMIC DNA]</scope>
</reference>
<dbReference type="AlphaFoldDB" id="A0A2R5GE76"/>
<keyword evidence="2" id="KW-1185">Reference proteome</keyword>
<protein>
    <submittedName>
        <fullName evidence="1">Uncharacterized protein</fullName>
    </submittedName>
</protein>